<keyword evidence="2" id="KW-0677">Repeat</keyword>
<dbReference type="PANTHER" id="PTHR11764:SF82">
    <property type="entry name" value="TERPENE CYCLASE_MUTASE FAMILY MEMBER"/>
    <property type="match status" value="1"/>
</dbReference>
<dbReference type="EC" id="5.4.99.17" evidence="6"/>
<feature type="domain" description="Squalene cyclase N-terminal" evidence="5">
    <location>
        <begin position="41"/>
        <end position="325"/>
    </location>
</feature>
<evidence type="ECO:0000256" key="1">
    <source>
        <dbReference type="ARBA" id="ARBA00004999"/>
    </source>
</evidence>
<evidence type="ECO:0000256" key="2">
    <source>
        <dbReference type="ARBA" id="ARBA00022737"/>
    </source>
</evidence>
<dbReference type="InterPro" id="IPR018333">
    <property type="entry name" value="Squalene_cyclase"/>
</dbReference>
<dbReference type="GO" id="GO:0005811">
    <property type="term" value="C:lipid droplet"/>
    <property type="evidence" value="ECO:0007669"/>
    <property type="project" value="InterPro"/>
</dbReference>
<dbReference type="NCBIfam" id="TIGR01507">
    <property type="entry name" value="hopene_cyclase"/>
    <property type="match status" value="1"/>
</dbReference>
<evidence type="ECO:0000259" key="4">
    <source>
        <dbReference type="Pfam" id="PF13243"/>
    </source>
</evidence>
<dbReference type="GO" id="GO:0016104">
    <property type="term" value="P:triterpenoid biosynthetic process"/>
    <property type="evidence" value="ECO:0007669"/>
    <property type="project" value="InterPro"/>
</dbReference>
<keyword evidence="7" id="KW-1185">Reference proteome</keyword>
<dbReference type="InterPro" id="IPR032696">
    <property type="entry name" value="SQ_cyclase_C"/>
</dbReference>
<comment type="caution">
    <text evidence="6">The sequence shown here is derived from an EMBL/GenBank/DDBJ whole genome shotgun (WGS) entry which is preliminary data.</text>
</comment>
<evidence type="ECO:0000259" key="5">
    <source>
        <dbReference type="Pfam" id="PF13249"/>
    </source>
</evidence>
<dbReference type="AlphaFoldDB" id="A0A842HC94"/>
<sequence length="692" mass="78526">MTPKPTDSASARPTKLIAGDAPKLLPVPASHYQTLTLDQSIQGALDWLARNQKPDGSWNDILESNCCMEAQWVLAMHFLGRTDDPKYDKIIKGIIHKQREDGSWDIYHDAELGDINTTIECYAALRSAGLGPDEEPVRRAREWIFAHGGLAKARMFTRFWLATIGEWPWDTLPIIPPEIGRIPTWAPFNIYQFASWARATFMSMSIVSARRPVVALPPDRRLDELYPHGRENFDFSFPRRLEGFWPTFFRTADKALHLWQKLPWKPGREKSIKLALEWIIRHQDADGAWGGIQPPWIYALLALHVEGYHPEHPVVAAGINAWNNHWSYERDDMIFIQASESPIWDTLLAMQAILDTGATWESFPQFEPALEYILDKQILTKGDWAMTVKDVECGGWAFERANTFYPDLDDTAVALTVLCQMRQIAPERYQKRITRAFARAEKWLRAMQSSNGGWGAFDKDNHTKALTQIPFCDFGEVLDPPSADLTGHKLEALGLMGYDMSDPAVKRAVDYIMSEQEPEGPWFGRWGVNYIYGTGLVLPGLQAVGFDMSDPRIRKCGQWLLDKQNEDGGWGETCGSYMDDALRGVGPSTPSQTGWALMALLAMNTHDYDESIQRGLDYLIRTQKNGTWEQKEYTGTGFPGYGVGERIALQGNTEALSQGRELARGFMINYNMYRHYFPLMAMARARKHFASA</sequence>
<organism evidence="6 7">
    <name type="scientific">Ruficoccus amylovorans</name>
    <dbReference type="NCBI Taxonomy" id="1804625"/>
    <lineage>
        <taxon>Bacteria</taxon>
        <taxon>Pseudomonadati</taxon>
        <taxon>Verrucomicrobiota</taxon>
        <taxon>Opitutia</taxon>
        <taxon>Puniceicoccales</taxon>
        <taxon>Cerasicoccaceae</taxon>
        <taxon>Ruficoccus</taxon>
    </lineage>
</organism>
<gene>
    <name evidence="6" type="primary">shc</name>
    <name evidence="6" type="ORF">H5P28_05375</name>
</gene>
<accession>A0A842HC94</accession>
<dbReference type="InterPro" id="IPR032697">
    <property type="entry name" value="SQ_cyclase_N"/>
</dbReference>
<feature type="domain" description="Squalene cyclase C-terminal" evidence="4">
    <location>
        <begin position="341"/>
        <end position="640"/>
    </location>
</feature>
<dbReference type="InterPro" id="IPR006400">
    <property type="entry name" value="Hopene-cyclase"/>
</dbReference>
<dbReference type="SFLD" id="SFLDG01016">
    <property type="entry name" value="Prenyltransferase_Like_2"/>
    <property type="match status" value="1"/>
</dbReference>
<proteinExistence type="predicted"/>
<evidence type="ECO:0000313" key="7">
    <source>
        <dbReference type="Proteomes" id="UP000546464"/>
    </source>
</evidence>
<dbReference type="InterPro" id="IPR008930">
    <property type="entry name" value="Terpenoid_cyclase/PrenylTrfase"/>
</dbReference>
<keyword evidence="3 6" id="KW-0413">Isomerase</keyword>
<dbReference type="PANTHER" id="PTHR11764">
    <property type="entry name" value="TERPENE CYCLASE/MUTASE FAMILY MEMBER"/>
    <property type="match status" value="1"/>
</dbReference>
<protein>
    <submittedName>
        <fullName evidence="6">Squalene--hopene cyclase</fullName>
        <ecNumber evidence="6">5.4.99.17</ecNumber>
    </submittedName>
</protein>
<dbReference type="GO" id="GO:0051007">
    <property type="term" value="F:squalene-hopene cyclase activity"/>
    <property type="evidence" value="ECO:0007669"/>
    <property type="project" value="UniProtKB-EC"/>
</dbReference>
<dbReference type="RefSeq" id="WP_185674689.1">
    <property type="nucleotide sequence ID" value="NZ_JACHVB010000014.1"/>
</dbReference>
<dbReference type="NCBIfam" id="TIGR01787">
    <property type="entry name" value="squalene_cyclas"/>
    <property type="match status" value="1"/>
</dbReference>
<evidence type="ECO:0000256" key="3">
    <source>
        <dbReference type="ARBA" id="ARBA00023235"/>
    </source>
</evidence>
<reference evidence="6 7" key="1">
    <citation type="submission" date="2020-07" db="EMBL/GenBank/DDBJ databases">
        <authorList>
            <person name="Feng X."/>
        </authorList>
    </citation>
    <scope>NUCLEOTIDE SEQUENCE [LARGE SCALE GENOMIC DNA]</scope>
    <source>
        <strain evidence="6 7">JCM31066</strain>
    </source>
</reference>
<dbReference type="CDD" id="cd02892">
    <property type="entry name" value="SQCY_1"/>
    <property type="match status" value="1"/>
</dbReference>
<dbReference type="SUPFAM" id="SSF48239">
    <property type="entry name" value="Terpenoid cyclases/Protein prenyltransferases"/>
    <property type="match status" value="2"/>
</dbReference>
<dbReference type="Proteomes" id="UP000546464">
    <property type="component" value="Unassembled WGS sequence"/>
</dbReference>
<dbReference type="Pfam" id="PF13243">
    <property type="entry name" value="SQHop_cyclase_C"/>
    <property type="match status" value="1"/>
</dbReference>
<dbReference type="Pfam" id="PF13249">
    <property type="entry name" value="SQHop_cyclase_N"/>
    <property type="match status" value="1"/>
</dbReference>
<dbReference type="EMBL" id="JACHVB010000014">
    <property type="protein sequence ID" value="MBC2593688.1"/>
    <property type="molecule type" value="Genomic_DNA"/>
</dbReference>
<evidence type="ECO:0000313" key="6">
    <source>
        <dbReference type="EMBL" id="MBC2593688.1"/>
    </source>
</evidence>
<dbReference type="UniPathway" id="UPA00337"/>
<name>A0A842HC94_9BACT</name>
<comment type="pathway">
    <text evidence="1">Secondary metabolite biosynthesis; hopanoid biosynthesis.</text>
</comment>
<dbReference type="Gene3D" id="1.50.10.20">
    <property type="match status" value="2"/>
</dbReference>